<dbReference type="InterPro" id="IPR006680">
    <property type="entry name" value="Amidohydro-rel"/>
</dbReference>
<protein>
    <submittedName>
        <fullName evidence="2">Amidohydrolase family protein</fullName>
    </submittedName>
</protein>
<geneLocation type="plasmid" evidence="2 3">
    <name>pQ15_94_2</name>
</geneLocation>
<dbReference type="RefSeq" id="WP_333722667.1">
    <property type="nucleotide sequence ID" value="NZ_CP049219.1"/>
</dbReference>
<dbReference type="InterPro" id="IPR052358">
    <property type="entry name" value="Aro_Compnd_Degr_Hydrolases"/>
</dbReference>
<keyword evidence="2" id="KW-0614">Plasmid</keyword>
<dbReference type="AlphaFoldDB" id="A0AAJ4N8S5"/>
<evidence type="ECO:0000313" key="2">
    <source>
        <dbReference type="EMBL" id="QTG16878.1"/>
    </source>
</evidence>
<dbReference type="Proteomes" id="UP000663946">
    <property type="component" value="Plasmid pQ15_94_2"/>
</dbReference>
<gene>
    <name evidence="2" type="ORF">G6M86_26570</name>
</gene>
<dbReference type="SUPFAM" id="SSF51556">
    <property type="entry name" value="Metallo-dependent hydrolases"/>
    <property type="match status" value="1"/>
</dbReference>
<sequence length="284" mass="30855">MRCDSHVHVVASADDYPQIPGRTFLAQSAPLETLVSNGKPHGIDHFVITQPSFYGSDNTVLLEALDALQGRGTGVIVVEPGISSTELSEMKAHGASGLRVNFYSPAAKNIGGGTDDLTAITELAADHGMHVEIIAPLAALLLHADFIRSSGVPTVIDHYGLYGKTQPEDTDGETLLGLLESEHLWMKLSSPYRQPDKPLNIEPDREWLAAFLATCPQRCVWGSDWPHPPQHDRHHGPDVAAPWRALSYSGLVERFFQAVGSPHLIEEIMWGNPARLYGFGKAGS</sequence>
<dbReference type="PANTHER" id="PTHR35563">
    <property type="entry name" value="BARREL METAL-DEPENDENT HYDROLASE, PUTATIVE (AFU_ORTHOLOGUE AFUA_1G16240)-RELATED"/>
    <property type="match status" value="1"/>
</dbReference>
<feature type="domain" description="Amidohydrolase-related" evidence="1">
    <location>
        <begin position="3"/>
        <end position="279"/>
    </location>
</feature>
<organism evidence="2 3">
    <name type="scientific">Agrobacterium tumefaciens</name>
    <dbReference type="NCBI Taxonomy" id="358"/>
    <lineage>
        <taxon>Bacteria</taxon>
        <taxon>Pseudomonadati</taxon>
        <taxon>Pseudomonadota</taxon>
        <taxon>Alphaproteobacteria</taxon>
        <taxon>Hyphomicrobiales</taxon>
        <taxon>Rhizobiaceae</taxon>
        <taxon>Rhizobium/Agrobacterium group</taxon>
        <taxon>Agrobacterium</taxon>
        <taxon>Agrobacterium tumefaciens complex</taxon>
    </lineage>
</organism>
<evidence type="ECO:0000313" key="3">
    <source>
        <dbReference type="Proteomes" id="UP000663946"/>
    </source>
</evidence>
<dbReference type="GO" id="GO:0016787">
    <property type="term" value="F:hydrolase activity"/>
    <property type="evidence" value="ECO:0007669"/>
    <property type="project" value="InterPro"/>
</dbReference>
<dbReference type="Pfam" id="PF04909">
    <property type="entry name" value="Amidohydro_2"/>
    <property type="match status" value="1"/>
</dbReference>
<proteinExistence type="predicted"/>
<reference evidence="2" key="1">
    <citation type="submission" date="2020-02" db="EMBL/GenBank/DDBJ databases">
        <title>Unexpected conservation and global transmission of agrobacterial virulence plasmids.</title>
        <authorList>
            <person name="Weisberg A.J."/>
            <person name="Davis E.W. II"/>
            <person name="Tabima J.R."/>
            <person name="Belcher M.S."/>
            <person name="Miller M."/>
            <person name="Kuo C.-H."/>
            <person name="Loper J.E."/>
            <person name="Grunwald N.J."/>
            <person name="Putnam M.L."/>
            <person name="Chang J.H."/>
        </authorList>
    </citation>
    <scope>NUCLEOTIDE SEQUENCE</scope>
    <source>
        <strain evidence="2">Q15/94</strain>
        <plasmid evidence="2">pQ15_94_2</plasmid>
    </source>
</reference>
<dbReference type="InterPro" id="IPR032466">
    <property type="entry name" value="Metal_Hydrolase"/>
</dbReference>
<accession>A0AAJ4N8S5</accession>
<name>A0AAJ4N8S5_AGRTU</name>
<dbReference type="Gene3D" id="3.20.20.140">
    <property type="entry name" value="Metal-dependent hydrolases"/>
    <property type="match status" value="1"/>
</dbReference>
<evidence type="ECO:0000259" key="1">
    <source>
        <dbReference type="Pfam" id="PF04909"/>
    </source>
</evidence>
<dbReference type="EMBL" id="CP049219">
    <property type="protein sequence ID" value="QTG16878.1"/>
    <property type="molecule type" value="Genomic_DNA"/>
</dbReference>
<dbReference type="PANTHER" id="PTHR35563:SF2">
    <property type="entry name" value="BARREL METAL-DEPENDENT HYDROLASE, PUTATIVE (AFU_ORTHOLOGUE AFUA_1G16240)-RELATED"/>
    <property type="match status" value="1"/>
</dbReference>